<evidence type="ECO:0000256" key="4">
    <source>
        <dbReference type="ARBA" id="ARBA00022989"/>
    </source>
</evidence>
<dbReference type="InterPro" id="IPR020846">
    <property type="entry name" value="MFS_dom"/>
</dbReference>
<feature type="transmembrane region" description="Helical" evidence="6">
    <location>
        <begin position="86"/>
        <end position="105"/>
    </location>
</feature>
<dbReference type="PANTHER" id="PTHR42718">
    <property type="entry name" value="MAJOR FACILITATOR SUPERFAMILY MULTIDRUG TRANSPORTER MFSC"/>
    <property type="match status" value="1"/>
</dbReference>
<evidence type="ECO:0000313" key="9">
    <source>
        <dbReference type="Proteomes" id="UP000487268"/>
    </source>
</evidence>
<dbReference type="EMBL" id="WEGH01000001">
    <property type="protein sequence ID" value="MQY02596.1"/>
    <property type="molecule type" value="Genomic_DNA"/>
</dbReference>
<feature type="transmembrane region" description="Helical" evidence="6">
    <location>
        <begin position="373"/>
        <end position="394"/>
    </location>
</feature>
<evidence type="ECO:0000313" key="8">
    <source>
        <dbReference type="EMBL" id="MQY02596.1"/>
    </source>
</evidence>
<comment type="subcellular location">
    <subcellularLocation>
        <location evidence="1">Cell membrane</location>
        <topology evidence="1">Multi-pass membrane protein</topology>
    </subcellularLocation>
</comment>
<evidence type="ECO:0000256" key="2">
    <source>
        <dbReference type="ARBA" id="ARBA00022448"/>
    </source>
</evidence>
<evidence type="ECO:0000256" key="3">
    <source>
        <dbReference type="ARBA" id="ARBA00022692"/>
    </source>
</evidence>
<keyword evidence="3 6" id="KW-0812">Transmembrane</keyword>
<feature type="transmembrane region" description="Helical" evidence="6">
    <location>
        <begin position="406"/>
        <end position="428"/>
    </location>
</feature>
<dbReference type="RefSeq" id="WP_328593688.1">
    <property type="nucleotide sequence ID" value="NZ_WEGH01000001.1"/>
</dbReference>
<feature type="domain" description="Major facilitator superfamily (MFS) profile" evidence="7">
    <location>
        <begin position="20"/>
        <end position="461"/>
    </location>
</feature>
<dbReference type="InterPro" id="IPR036259">
    <property type="entry name" value="MFS_trans_sf"/>
</dbReference>
<feature type="transmembrane region" description="Helical" evidence="6">
    <location>
        <begin position="434"/>
        <end position="458"/>
    </location>
</feature>
<feature type="transmembrane region" description="Helical" evidence="6">
    <location>
        <begin position="232"/>
        <end position="254"/>
    </location>
</feature>
<feature type="transmembrane region" description="Helical" evidence="6">
    <location>
        <begin position="55"/>
        <end position="74"/>
    </location>
</feature>
<dbReference type="Pfam" id="PF07690">
    <property type="entry name" value="MFS_1"/>
    <property type="match status" value="1"/>
</dbReference>
<sequence length="461" mass="45918">MTTTAPRPAAGAPVSSVTAVVGLLVLFEIVSGFLQVGIAPMLPGIGDELGVSDSALTWVVSVQLLGAAICVPAFGRLGDLHGHRRMLRIAIASVAVGSVLVAVAPSFPVLLLGRVLQGPLAAFLPLEIALVRDRLPQDLARRAIARLVGALTLGGLIGGLGMGVADKALGDVRLALAVPAVLAVACVPVSFVAVPETARRAAGRVDWPGVTVLALAMVALLGGVSGAARQGWLAAGTLGPLALGLALLAGWAVLELRTAEPLVDLRAMAGRHVAPYYLTSFAFGVLFFGSQSPNATFFAADAAERGYGFGLSALAIALATLPAQLAAVAASALAPRVAGRIGYRATLVGSFALAAAGFLAFCVLHGLLWGMVLALLVAGAGMGAALSAMPTVIVEATDPGRTGVAAALYNNVKTLGGAVAGGVFGALLGGTPGIGGYIAVWLIAGLSAVLAAGAVLLAGRR</sequence>
<feature type="transmembrane region" description="Helical" evidence="6">
    <location>
        <begin position="174"/>
        <end position="195"/>
    </location>
</feature>
<keyword evidence="9" id="KW-1185">Reference proteome</keyword>
<keyword evidence="2" id="KW-0813">Transport</keyword>
<dbReference type="PANTHER" id="PTHR42718:SF9">
    <property type="entry name" value="MAJOR FACILITATOR SUPERFAMILY MULTIDRUG TRANSPORTER MFSC"/>
    <property type="match status" value="1"/>
</dbReference>
<keyword evidence="5 6" id="KW-0472">Membrane</keyword>
<feature type="transmembrane region" description="Helical" evidence="6">
    <location>
        <begin position="311"/>
        <end position="333"/>
    </location>
</feature>
<dbReference type="Proteomes" id="UP000487268">
    <property type="component" value="Unassembled WGS sequence"/>
</dbReference>
<dbReference type="GO" id="GO:0022857">
    <property type="term" value="F:transmembrane transporter activity"/>
    <property type="evidence" value="ECO:0007669"/>
    <property type="project" value="InterPro"/>
</dbReference>
<feature type="transmembrane region" description="Helical" evidence="6">
    <location>
        <begin position="207"/>
        <end position="226"/>
    </location>
</feature>
<keyword evidence="4 6" id="KW-1133">Transmembrane helix</keyword>
<dbReference type="Gene3D" id="1.20.1250.20">
    <property type="entry name" value="MFS general substrate transporter like domains"/>
    <property type="match status" value="1"/>
</dbReference>
<dbReference type="AlphaFoldDB" id="A0A7K0BNF9"/>
<name>A0A7K0BNF9_9ACTN</name>
<gene>
    <name evidence="8" type="primary">stp_1</name>
    <name evidence="8" type="ORF">ACRB68_06270</name>
</gene>
<dbReference type="GO" id="GO:0005886">
    <property type="term" value="C:plasma membrane"/>
    <property type="evidence" value="ECO:0007669"/>
    <property type="project" value="UniProtKB-SubCell"/>
</dbReference>
<feature type="transmembrane region" description="Helical" evidence="6">
    <location>
        <begin position="345"/>
        <end position="367"/>
    </location>
</feature>
<dbReference type="Gene3D" id="1.20.1720.10">
    <property type="entry name" value="Multidrug resistance protein D"/>
    <property type="match status" value="1"/>
</dbReference>
<organism evidence="8 9">
    <name type="scientific">Actinomadura macrotermitis</name>
    <dbReference type="NCBI Taxonomy" id="2585200"/>
    <lineage>
        <taxon>Bacteria</taxon>
        <taxon>Bacillati</taxon>
        <taxon>Actinomycetota</taxon>
        <taxon>Actinomycetes</taxon>
        <taxon>Streptosporangiales</taxon>
        <taxon>Thermomonosporaceae</taxon>
        <taxon>Actinomadura</taxon>
    </lineage>
</organism>
<feature type="transmembrane region" description="Helical" evidence="6">
    <location>
        <begin position="12"/>
        <end position="35"/>
    </location>
</feature>
<feature type="transmembrane region" description="Helical" evidence="6">
    <location>
        <begin position="143"/>
        <end position="162"/>
    </location>
</feature>
<comment type="caution">
    <text evidence="8">The sequence shown here is derived from an EMBL/GenBank/DDBJ whole genome shotgun (WGS) entry which is preliminary data.</text>
</comment>
<protein>
    <submittedName>
        <fullName evidence="8">Multidrug resistance protein Stp</fullName>
    </submittedName>
</protein>
<evidence type="ECO:0000259" key="7">
    <source>
        <dbReference type="PROSITE" id="PS50850"/>
    </source>
</evidence>
<evidence type="ECO:0000256" key="5">
    <source>
        <dbReference type="ARBA" id="ARBA00023136"/>
    </source>
</evidence>
<proteinExistence type="predicted"/>
<evidence type="ECO:0000256" key="6">
    <source>
        <dbReference type="SAM" id="Phobius"/>
    </source>
</evidence>
<dbReference type="InterPro" id="IPR011701">
    <property type="entry name" value="MFS"/>
</dbReference>
<feature type="transmembrane region" description="Helical" evidence="6">
    <location>
        <begin position="111"/>
        <end position="131"/>
    </location>
</feature>
<feature type="transmembrane region" description="Helical" evidence="6">
    <location>
        <begin position="274"/>
        <end position="291"/>
    </location>
</feature>
<dbReference type="SUPFAM" id="SSF103473">
    <property type="entry name" value="MFS general substrate transporter"/>
    <property type="match status" value="1"/>
</dbReference>
<evidence type="ECO:0000256" key="1">
    <source>
        <dbReference type="ARBA" id="ARBA00004651"/>
    </source>
</evidence>
<reference evidence="8 9" key="1">
    <citation type="submission" date="2019-10" db="EMBL/GenBank/DDBJ databases">
        <title>Actinomadura rubteroloni sp. nov. and Actinomadura macrotermitis sp. nov., isolated from the gut of fungus growing-termite Macrotermes natalensis.</title>
        <authorList>
            <person name="Benndorf R."/>
            <person name="Martin K."/>
            <person name="Kuefner M."/>
            <person name="De Beer W."/>
            <person name="Kaster A.-K."/>
            <person name="Vollmers J."/>
            <person name="Poulsen M."/>
            <person name="Beemelmanns C."/>
        </authorList>
    </citation>
    <scope>NUCLEOTIDE SEQUENCE [LARGE SCALE GENOMIC DNA]</scope>
    <source>
        <strain evidence="8 9">RB68</strain>
    </source>
</reference>
<dbReference type="PROSITE" id="PS50850">
    <property type="entry name" value="MFS"/>
    <property type="match status" value="1"/>
</dbReference>
<accession>A0A7K0BNF9</accession>